<feature type="domain" description="N-acetyltransferase" evidence="1">
    <location>
        <begin position="1"/>
        <end position="149"/>
    </location>
</feature>
<dbReference type="PROSITE" id="PS51186">
    <property type="entry name" value="GNAT"/>
    <property type="match status" value="1"/>
</dbReference>
<reference evidence="3" key="1">
    <citation type="journal article" date="2019" name="Int. J. Syst. Evol. Microbiol.">
        <title>The Global Catalogue of Microorganisms (GCM) 10K type strain sequencing project: providing services to taxonomists for standard genome sequencing and annotation.</title>
        <authorList>
            <consortium name="The Broad Institute Genomics Platform"/>
            <consortium name="The Broad Institute Genome Sequencing Center for Infectious Disease"/>
            <person name="Wu L."/>
            <person name="Ma J."/>
        </authorList>
    </citation>
    <scope>NUCLEOTIDE SEQUENCE [LARGE SCALE GENOMIC DNA]</scope>
    <source>
        <strain evidence="3">JCM 32305</strain>
    </source>
</reference>
<organism evidence="2 3">
    <name type="scientific">Shewanella ulleungensis</name>
    <dbReference type="NCBI Taxonomy" id="2282699"/>
    <lineage>
        <taxon>Bacteria</taxon>
        <taxon>Pseudomonadati</taxon>
        <taxon>Pseudomonadota</taxon>
        <taxon>Gammaproteobacteria</taxon>
        <taxon>Alteromonadales</taxon>
        <taxon>Shewanellaceae</taxon>
        <taxon>Shewanella</taxon>
    </lineage>
</organism>
<dbReference type="EMBL" id="BMQW01000011">
    <property type="protein sequence ID" value="GGP97460.1"/>
    <property type="molecule type" value="Genomic_DNA"/>
</dbReference>
<dbReference type="CDD" id="cd04301">
    <property type="entry name" value="NAT_SF"/>
    <property type="match status" value="1"/>
</dbReference>
<name>A0ABQ2QUE2_9GAMM</name>
<dbReference type="InterPro" id="IPR016181">
    <property type="entry name" value="Acyl_CoA_acyltransferase"/>
</dbReference>
<keyword evidence="3" id="KW-1185">Reference proteome</keyword>
<accession>A0ABQ2QUE2</accession>
<dbReference type="Pfam" id="PF00583">
    <property type="entry name" value="Acetyltransf_1"/>
    <property type="match status" value="1"/>
</dbReference>
<comment type="caution">
    <text evidence="2">The sequence shown here is derived from an EMBL/GenBank/DDBJ whole genome shotgun (WGS) entry which is preliminary data.</text>
</comment>
<dbReference type="SUPFAM" id="SSF55729">
    <property type="entry name" value="Acyl-CoA N-acyltransferases (Nat)"/>
    <property type="match status" value="1"/>
</dbReference>
<proteinExistence type="predicted"/>
<dbReference type="Gene3D" id="3.40.630.30">
    <property type="match status" value="1"/>
</dbReference>
<evidence type="ECO:0000313" key="3">
    <source>
        <dbReference type="Proteomes" id="UP000654004"/>
    </source>
</evidence>
<evidence type="ECO:0000259" key="1">
    <source>
        <dbReference type="PROSITE" id="PS51186"/>
    </source>
</evidence>
<sequence>MPYARVSTKESIAVIYQDVAKEFDTDNQHELKQNSINSNVKSEASLESGEIIAAIRVKHVGQYQLISGLLVAPQHRGKGLATKLIQFIAPILVPKKCFLFTDISLQPLYMQQQFQWVQPPKIAQLPANILQLYQRYHSESRPLIIMQLP</sequence>
<dbReference type="InterPro" id="IPR000182">
    <property type="entry name" value="GNAT_dom"/>
</dbReference>
<evidence type="ECO:0000313" key="2">
    <source>
        <dbReference type="EMBL" id="GGP97460.1"/>
    </source>
</evidence>
<gene>
    <name evidence="2" type="ORF">GCM10009410_34380</name>
</gene>
<protein>
    <recommendedName>
        <fullName evidence="1">N-acetyltransferase domain-containing protein</fullName>
    </recommendedName>
</protein>
<dbReference type="Proteomes" id="UP000654004">
    <property type="component" value="Unassembled WGS sequence"/>
</dbReference>